<feature type="domain" description="Alpha-D-phosphohexomutase alpha/beta/alpha" evidence="7">
    <location>
        <begin position="3"/>
        <end position="100"/>
    </location>
</feature>
<dbReference type="InterPro" id="IPR036900">
    <property type="entry name" value="A-D-PHexomutase_C_sf"/>
</dbReference>
<keyword evidence="3" id="KW-0479">Metal-binding</keyword>
<dbReference type="SUPFAM" id="SSF55957">
    <property type="entry name" value="Phosphoglucomutase, C-terminal domain"/>
    <property type="match status" value="1"/>
</dbReference>
<evidence type="ECO:0000256" key="4">
    <source>
        <dbReference type="ARBA" id="ARBA00022842"/>
    </source>
</evidence>
<evidence type="ECO:0000259" key="7">
    <source>
        <dbReference type="Pfam" id="PF02879"/>
    </source>
</evidence>
<dbReference type="Pfam" id="PF02880">
    <property type="entry name" value="PGM_PMM_III"/>
    <property type="match status" value="1"/>
</dbReference>
<dbReference type="InterPro" id="IPR005841">
    <property type="entry name" value="Alpha-D-phosphohexomutase_SF"/>
</dbReference>
<evidence type="ECO:0000313" key="10">
    <source>
        <dbReference type="Proteomes" id="UP000775877"/>
    </source>
</evidence>
<dbReference type="InterPro" id="IPR005843">
    <property type="entry name" value="A-D-PHexomutase_C"/>
</dbReference>
<sequence length="302" mass="34246">FPDYLEFLKNKFNFNPNIKILLDTTYGTAGPFAERVLEEFGFNVKAVNKEIKPDFPLGTPDPLSEQVQERIKTEVEESAADIGITLDGDGDRLGIVDSKGRFVPNDMLLSIFAKDLLLRKPGSSIVYNVLCSNIVKEEIEAAGGQAIMWKTGHSNIKEKMVETNALFGGEISGHFYFKEDFFGHDDAIYAMLKVLSILEDSQKKIDDYFDELNRYITSPEIVKTIDAQKISNYMQQVKTMLLERYPDAKVSEIDGIRLDFNDGMIVVRPSQTSPSIKIRFESKDKSIYENIRSFFSDFSNIP</sequence>
<dbReference type="Gene3D" id="3.40.120.10">
    <property type="entry name" value="Alpha-D-Glucose-1,6-Bisphosphate, subunit A, domain 3"/>
    <property type="match status" value="2"/>
</dbReference>
<reference evidence="9" key="2">
    <citation type="journal article" date="2021" name="Microbiome">
        <title>Successional dynamics and alternative stable states in a saline activated sludge microbial community over 9 years.</title>
        <authorList>
            <person name="Wang Y."/>
            <person name="Ye J."/>
            <person name="Ju F."/>
            <person name="Liu L."/>
            <person name="Boyd J.A."/>
            <person name="Deng Y."/>
            <person name="Parks D.H."/>
            <person name="Jiang X."/>
            <person name="Yin X."/>
            <person name="Woodcroft B.J."/>
            <person name="Tyson G.W."/>
            <person name="Hugenholtz P."/>
            <person name="Polz M.F."/>
            <person name="Zhang T."/>
        </authorList>
    </citation>
    <scope>NUCLEOTIDE SEQUENCE</scope>
    <source>
        <strain evidence="9">HKST-UBA13</strain>
    </source>
</reference>
<organism evidence="9 10">
    <name type="scientific">Candidatus Dojkabacteria bacterium</name>
    <dbReference type="NCBI Taxonomy" id="2099670"/>
    <lineage>
        <taxon>Bacteria</taxon>
        <taxon>Candidatus Dojkabacteria</taxon>
    </lineage>
</organism>
<protein>
    <submittedName>
        <fullName evidence="9">Phosphomannomutase</fullName>
    </submittedName>
</protein>
<evidence type="ECO:0000313" key="9">
    <source>
        <dbReference type="EMBL" id="MCA9381508.1"/>
    </source>
</evidence>
<keyword evidence="4" id="KW-0460">Magnesium</keyword>
<dbReference type="GO" id="GO:0046872">
    <property type="term" value="F:metal ion binding"/>
    <property type="evidence" value="ECO:0007669"/>
    <property type="project" value="UniProtKB-KW"/>
</dbReference>
<dbReference type="Pfam" id="PF00408">
    <property type="entry name" value="PGM_PMM_IV"/>
    <property type="match status" value="1"/>
</dbReference>
<dbReference type="PANTHER" id="PTHR43771">
    <property type="entry name" value="PHOSPHOMANNOMUTASE"/>
    <property type="match status" value="1"/>
</dbReference>
<keyword evidence="5" id="KW-0413">Isomerase</keyword>
<keyword evidence="2" id="KW-0597">Phosphoprotein</keyword>
<dbReference type="GO" id="GO:0005975">
    <property type="term" value="P:carbohydrate metabolic process"/>
    <property type="evidence" value="ECO:0007669"/>
    <property type="project" value="InterPro"/>
</dbReference>
<dbReference type="AlphaFoldDB" id="A0A955RGV2"/>
<evidence type="ECO:0000256" key="1">
    <source>
        <dbReference type="ARBA" id="ARBA00001946"/>
    </source>
</evidence>
<feature type="non-terminal residue" evidence="9">
    <location>
        <position position="1"/>
    </location>
</feature>
<dbReference type="Pfam" id="PF02879">
    <property type="entry name" value="PGM_PMM_II"/>
    <property type="match status" value="1"/>
</dbReference>
<proteinExistence type="predicted"/>
<evidence type="ECO:0000256" key="3">
    <source>
        <dbReference type="ARBA" id="ARBA00022723"/>
    </source>
</evidence>
<dbReference type="InterPro" id="IPR016055">
    <property type="entry name" value="A-D-PHexomutase_a/b/a-I/II/III"/>
</dbReference>
<dbReference type="Gene3D" id="3.30.310.50">
    <property type="entry name" value="Alpha-D-phosphohexomutase, C-terminal domain"/>
    <property type="match status" value="1"/>
</dbReference>
<dbReference type="PRINTS" id="PR00509">
    <property type="entry name" value="PGMPMM"/>
</dbReference>
<gene>
    <name evidence="9" type="ORF">KC678_04540</name>
</gene>
<evidence type="ECO:0000256" key="2">
    <source>
        <dbReference type="ARBA" id="ARBA00022553"/>
    </source>
</evidence>
<reference evidence="9" key="1">
    <citation type="submission" date="2020-04" db="EMBL/GenBank/DDBJ databases">
        <authorList>
            <person name="Zhang T."/>
        </authorList>
    </citation>
    <scope>NUCLEOTIDE SEQUENCE</scope>
    <source>
        <strain evidence="9">HKST-UBA13</strain>
    </source>
</reference>
<evidence type="ECO:0000256" key="5">
    <source>
        <dbReference type="ARBA" id="ARBA00023235"/>
    </source>
</evidence>
<comment type="cofactor">
    <cofactor evidence="1">
        <name>Mg(2+)</name>
        <dbReference type="ChEBI" id="CHEBI:18420"/>
    </cofactor>
</comment>
<accession>A0A955RGV2</accession>
<feature type="domain" description="Alpha-D-phosphohexomutase C-terminal" evidence="6">
    <location>
        <begin position="243"/>
        <end position="293"/>
    </location>
</feature>
<comment type="caution">
    <text evidence="9">The sequence shown here is derived from an EMBL/GenBank/DDBJ whole genome shotgun (WGS) entry which is preliminary data.</text>
</comment>
<dbReference type="Proteomes" id="UP000775877">
    <property type="component" value="Unassembled WGS sequence"/>
</dbReference>
<dbReference type="InterPro" id="IPR005845">
    <property type="entry name" value="A-D-PHexomutase_a/b/a-II"/>
</dbReference>
<dbReference type="EMBL" id="JAGQLJ010000118">
    <property type="protein sequence ID" value="MCA9381508.1"/>
    <property type="molecule type" value="Genomic_DNA"/>
</dbReference>
<evidence type="ECO:0000259" key="6">
    <source>
        <dbReference type="Pfam" id="PF00408"/>
    </source>
</evidence>
<feature type="domain" description="Alpha-D-phosphohexomutase alpha/beta/alpha" evidence="8">
    <location>
        <begin position="106"/>
        <end position="214"/>
    </location>
</feature>
<name>A0A955RGV2_9BACT</name>
<evidence type="ECO:0000259" key="8">
    <source>
        <dbReference type="Pfam" id="PF02880"/>
    </source>
</evidence>
<dbReference type="GO" id="GO:0016868">
    <property type="term" value="F:intramolecular phosphotransferase activity"/>
    <property type="evidence" value="ECO:0007669"/>
    <property type="project" value="InterPro"/>
</dbReference>
<dbReference type="InterPro" id="IPR005846">
    <property type="entry name" value="A-D-PHexomutase_a/b/a-III"/>
</dbReference>
<dbReference type="PANTHER" id="PTHR43771:SF2">
    <property type="entry name" value="PHOSPHOMANNOMUTASE_PHOSPHOGLUCOMUTASE"/>
    <property type="match status" value="1"/>
</dbReference>
<dbReference type="SUPFAM" id="SSF53738">
    <property type="entry name" value="Phosphoglucomutase, first 3 domains"/>
    <property type="match status" value="2"/>
</dbReference>